<feature type="region of interest" description="Disordered" evidence="1">
    <location>
        <begin position="262"/>
        <end position="311"/>
    </location>
</feature>
<dbReference type="PROSITE" id="PS50878">
    <property type="entry name" value="RT_POL"/>
    <property type="match status" value="1"/>
</dbReference>
<evidence type="ECO:0000259" key="2">
    <source>
        <dbReference type="PROSITE" id="PS50878"/>
    </source>
</evidence>
<dbReference type="InterPro" id="IPR000477">
    <property type="entry name" value="RT_dom"/>
</dbReference>
<dbReference type="PANTHER" id="PTHR31025:SF27">
    <property type="entry name" value="SI:CH211-193K19.2-RELATED"/>
    <property type="match status" value="1"/>
</dbReference>
<keyword evidence="3" id="KW-0695">RNA-directed DNA polymerase</keyword>
<dbReference type="AlphaFoldDB" id="A0A4U5TVX1"/>
<dbReference type="InterPro" id="IPR015095">
    <property type="entry name" value="AlkB_hom8_N"/>
</dbReference>
<dbReference type="EMBL" id="ML240669">
    <property type="protein sequence ID" value="TKS65348.1"/>
    <property type="molecule type" value="Genomic_DNA"/>
</dbReference>
<dbReference type="GO" id="GO:0003964">
    <property type="term" value="F:RNA-directed DNA polymerase activity"/>
    <property type="evidence" value="ECO:0007669"/>
    <property type="project" value="UniProtKB-KW"/>
</dbReference>
<proteinExistence type="predicted"/>
<feature type="domain" description="Reverse transcriptase" evidence="2">
    <location>
        <begin position="1"/>
        <end position="159"/>
    </location>
</feature>
<feature type="compositionally biased region" description="Basic and acidic residues" evidence="1">
    <location>
        <begin position="293"/>
        <end position="303"/>
    </location>
</feature>
<keyword evidence="4" id="KW-1185">Reference proteome</keyword>
<gene>
    <name evidence="3" type="ORF">D9C73_028397</name>
</gene>
<dbReference type="InterPro" id="IPR043502">
    <property type="entry name" value="DNA/RNA_pol_sf"/>
</dbReference>
<protein>
    <submittedName>
        <fullName evidence="3">Putative RNA-directed DNA polymerase from transposon BS</fullName>
    </submittedName>
</protein>
<dbReference type="InterPro" id="IPR040676">
    <property type="entry name" value="DUF5641"/>
</dbReference>
<name>A0A4U5TVX1_COLLU</name>
<keyword evidence="3" id="KW-0808">Transferase</keyword>
<evidence type="ECO:0000313" key="3">
    <source>
        <dbReference type="EMBL" id="TKS65348.1"/>
    </source>
</evidence>
<dbReference type="Gene3D" id="3.10.20.370">
    <property type="match status" value="1"/>
</dbReference>
<dbReference type="PANTHER" id="PTHR31025">
    <property type="entry name" value="SI:CH211-196P9.1-RELATED"/>
    <property type="match status" value="1"/>
</dbReference>
<sequence length="797" mass="89781">MAPALGLPDYHQPFHLHVHERDGFATGILVQKHGSHYRPVAYYSSRLTPVVLDGASVGPLLFTLLTHDCSPTHNTNLFVKFADDTTVVGLINKNDESNYRDEVSRLAKWCRDNNLSLNVEKTKEIVVDFRRAPSQHHPLTINGAAVERVSSTRFLGVLITEDLSWSSNTASLTRKAQQRLYFLRRLRRARAPVPILKTFYRGTTESILTSCITVWYGSCTASCKKTLQRIVRAAERIIGAPLPSLQDIYSTRLARKAISIAGRPHPPQQPLLQPPAFREENEEPPGENQQTERQLHAPGHQDAELPPSGKSKGNIAIDCEISLSWYIGKENPCWCLDRGKKDDSSLSSGCSFDTDILSSSESSSSRSSAWPVLFQVPRFSYDTELQLDRANAAFKATGTLLNPDTKLKSAILNGLTEMIITYKVYLSDSEFENVAEALILKHPCLKEPGSVSGYSGWKTSLKYKLGNYRTKLRELGCSEVTVNALKQKPHGKCSPAYAVKKPKKAEVIYCPAYPTGETTQTLEMIRVALLSEVQKRNNDDKVVMMMDKTFALRREEVVREAPMIADFKTRWPALFNVQEVSSEFKRITTLHLQSKFFSELDACSAILLKAYSKKGGVQGKKIKSIMVPITQTDSVDVRRECVLKGLCVYLNEDPEKLVKEYMCHKKWIKSHQNLQVGDILLLKDSQATRNNWPMAMITKTFPGEDARFQFKKNLQYIGAYPPLHNYGVERMTCAQQQEFYGWYREVSQGTFDFEKEARLYCENDVDILAKGCVLFRNQFLTDTGVDPLAASLSPPHA</sequence>
<dbReference type="Pfam" id="PF09004">
    <property type="entry name" value="ALKBH8_N"/>
    <property type="match status" value="1"/>
</dbReference>
<organism evidence="3 4">
    <name type="scientific">Collichthys lucidus</name>
    <name type="common">Big head croaker</name>
    <name type="synonym">Sciaena lucida</name>
    <dbReference type="NCBI Taxonomy" id="240159"/>
    <lineage>
        <taxon>Eukaryota</taxon>
        <taxon>Metazoa</taxon>
        <taxon>Chordata</taxon>
        <taxon>Craniata</taxon>
        <taxon>Vertebrata</taxon>
        <taxon>Euteleostomi</taxon>
        <taxon>Actinopterygii</taxon>
        <taxon>Neopterygii</taxon>
        <taxon>Teleostei</taxon>
        <taxon>Neoteleostei</taxon>
        <taxon>Acanthomorphata</taxon>
        <taxon>Eupercaria</taxon>
        <taxon>Sciaenidae</taxon>
        <taxon>Collichthys</taxon>
    </lineage>
</organism>
<evidence type="ECO:0000256" key="1">
    <source>
        <dbReference type="SAM" id="MobiDB-lite"/>
    </source>
</evidence>
<dbReference type="Pfam" id="PF18701">
    <property type="entry name" value="DUF5641"/>
    <property type="match status" value="1"/>
</dbReference>
<dbReference type="GO" id="GO:0016706">
    <property type="term" value="F:2-oxoglutarate-dependent dioxygenase activity"/>
    <property type="evidence" value="ECO:0007669"/>
    <property type="project" value="InterPro"/>
</dbReference>
<evidence type="ECO:0000313" key="4">
    <source>
        <dbReference type="Proteomes" id="UP000298787"/>
    </source>
</evidence>
<dbReference type="SUPFAM" id="SSF56672">
    <property type="entry name" value="DNA/RNA polymerases"/>
    <property type="match status" value="1"/>
</dbReference>
<feature type="compositionally biased region" description="Pro residues" evidence="1">
    <location>
        <begin position="264"/>
        <end position="273"/>
    </location>
</feature>
<accession>A0A4U5TVX1</accession>
<dbReference type="GO" id="GO:0008168">
    <property type="term" value="F:methyltransferase activity"/>
    <property type="evidence" value="ECO:0007669"/>
    <property type="project" value="InterPro"/>
</dbReference>
<dbReference type="Proteomes" id="UP000298787">
    <property type="component" value="Unassembled WGS sequence"/>
</dbReference>
<dbReference type="STRING" id="240159.A0A4U5TVX1"/>
<keyword evidence="3" id="KW-0548">Nucleotidyltransferase</keyword>
<reference evidence="3 4" key="1">
    <citation type="submission" date="2019-01" db="EMBL/GenBank/DDBJ databases">
        <title>Genome Assembly of Collichthys lucidus.</title>
        <authorList>
            <person name="Cai M."/>
            <person name="Xiao S."/>
        </authorList>
    </citation>
    <scope>NUCLEOTIDE SEQUENCE [LARGE SCALE GENOMIC DNA]</scope>
    <source>
        <strain evidence="3">JT15FE1705JMU</strain>
        <tissue evidence="3">Muscle</tissue>
    </source>
</reference>